<organism evidence="1 2">
    <name type="scientific">Romanomermis culicivorax</name>
    <name type="common">Nematode worm</name>
    <dbReference type="NCBI Taxonomy" id="13658"/>
    <lineage>
        <taxon>Eukaryota</taxon>
        <taxon>Metazoa</taxon>
        <taxon>Ecdysozoa</taxon>
        <taxon>Nematoda</taxon>
        <taxon>Enoplea</taxon>
        <taxon>Dorylaimia</taxon>
        <taxon>Mermithida</taxon>
        <taxon>Mermithoidea</taxon>
        <taxon>Mermithidae</taxon>
        <taxon>Romanomermis</taxon>
    </lineage>
</organism>
<keyword evidence="1" id="KW-1185">Reference proteome</keyword>
<dbReference type="AlphaFoldDB" id="A0A915L702"/>
<protein>
    <submittedName>
        <fullName evidence="2">Uncharacterized protein</fullName>
    </submittedName>
</protein>
<name>A0A915L702_ROMCU</name>
<dbReference type="Proteomes" id="UP000887565">
    <property type="component" value="Unplaced"/>
</dbReference>
<evidence type="ECO:0000313" key="1">
    <source>
        <dbReference type="Proteomes" id="UP000887565"/>
    </source>
</evidence>
<evidence type="ECO:0000313" key="2">
    <source>
        <dbReference type="WBParaSite" id="nRc.2.0.1.t46587-RA"/>
    </source>
</evidence>
<reference evidence="2" key="1">
    <citation type="submission" date="2022-11" db="UniProtKB">
        <authorList>
            <consortium name="WormBaseParasite"/>
        </authorList>
    </citation>
    <scope>IDENTIFICATION</scope>
</reference>
<accession>A0A915L702</accession>
<proteinExistence type="predicted"/>
<dbReference type="WBParaSite" id="nRc.2.0.1.t46587-RA">
    <property type="protein sequence ID" value="nRc.2.0.1.t46587-RA"/>
    <property type="gene ID" value="nRc.2.0.1.g46587"/>
</dbReference>
<sequence length="218" mass="23938">MYKNYTEDYGAVEPAKYSVVQPDRTFFGSSLIKHPAANSYFTLSKGPLADARDSTPVLKPTAIFCKEICSELQKMEQVNFDKIGSKLAAFLNRPIHGRLGTSLSALDQAVECVEVSLNSQMHNGRIITSSEIFQQAWKPEAASLSLLGHVYKTIVPRAISITDAGSATDIVVLPLSIAGATLDRFPTFRFVIVQARSSIAKIAFTDPDPCHQILYRNL</sequence>